<dbReference type="PANTHER" id="PTHR11567">
    <property type="entry name" value="ACID PHOSPHATASE-RELATED"/>
    <property type="match status" value="1"/>
</dbReference>
<dbReference type="PANTHER" id="PTHR11567:SF195">
    <property type="entry name" value="ACID PHOSPHATASE, PUTATIVE (AFU_ORTHOLOGUE AFUA_3G14570)-RELATED"/>
    <property type="match status" value="1"/>
</dbReference>
<keyword evidence="2" id="KW-0732">Signal</keyword>
<dbReference type="Proteomes" id="UP000827549">
    <property type="component" value="Chromosome 2"/>
</dbReference>
<keyword evidence="4" id="KW-1185">Reference proteome</keyword>
<dbReference type="GeneID" id="87805243"/>
<dbReference type="RefSeq" id="XP_062624477.1">
    <property type="nucleotide sequence ID" value="XM_062768493.1"/>
</dbReference>
<evidence type="ECO:0000256" key="1">
    <source>
        <dbReference type="ARBA" id="ARBA00005375"/>
    </source>
</evidence>
<dbReference type="Pfam" id="PF00328">
    <property type="entry name" value="His_Phos_2"/>
    <property type="match status" value="1"/>
</dbReference>
<reference evidence="3" key="1">
    <citation type="submission" date="2023-10" db="EMBL/GenBank/DDBJ databases">
        <authorList>
            <person name="Noh H."/>
        </authorList>
    </citation>
    <scope>NUCLEOTIDE SEQUENCE</scope>
    <source>
        <strain evidence="3">DUCC4014</strain>
    </source>
</reference>
<protein>
    <submittedName>
        <fullName evidence="3">Counting factor 60</fullName>
    </submittedName>
</protein>
<dbReference type="GO" id="GO:0016791">
    <property type="term" value="F:phosphatase activity"/>
    <property type="evidence" value="ECO:0007669"/>
    <property type="project" value="TreeGrafter"/>
</dbReference>
<dbReference type="InterPro" id="IPR029033">
    <property type="entry name" value="His_PPase_superfam"/>
</dbReference>
<dbReference type="Gene3D" id="3.40.50.1240">
    <property type="entry name" value="Phosphoglycerate mutase-like"/>
    <property type="match status" value="1"/>
</dbReference>
<comment type="similarity">
    <text evidence="1">Belongs to the histidine acid phosphatase family.</text>
</comment>
<evidence type="ECO:0000313" key="3">
    <source>
        <dbReference type="EMBL" id="WOO78445.1"/>
    </source>
</evidence>
<dbReference type="AlphaFoldDB" id="A0AAF0Y1T1"/>
<feature type="signal peptide" evidence="2">
    <location>
        <begin position="1"/>
        <end position="23"/>
    </location>
</feature>
<evidence type="ECO:0000256" key="2">
    <source>
        <dbReference type="SAM" id="SignalP"/>
    </source>
</evidence>
<feature type="chain" id="PRO_5042174865" evidence="2">
    <location>
        <begin position="24"/>
        <end position="473"/>
    </location>
</feature>
<dbReference type="InterPro" id="IPR050645">
    <property type="entry name" value="Histidine_acid_phosphatase"/>
</dbReference>
<dbReference type="InterPro" id="IPR000560">
    <property type="entry name" value="His_Pase_clade-2"/>
</dbReference>
<name>A0AAF0Y1T1_9TREE</name>
<accession>A0AAF0Y1T1</accession>
<proteinExistence type="inferred from homology"/>
<gene>
    <name evidence="3" type="primary">cf60</name>
    <name evidence="3" type="ORF">LOC62_02G001992</name>
</gene>
<dbReference type="EMBL" id="CP086715">
    <property type="protein sequence ID" value="WOO78445.1"/>
    <property type="molecule type" value="Genomic_DNA"/>
</dbReference>
<sequence>MMASLRSALAATLGMSLVASASAFNITHYPPAADSWYNLTWALNGTGAPGIFSSSATPDAEYGVYNCEWCNMPHVRKTEYKPPACEYSLKYVEVIQRHHKRTPYASNTFFKEDVQWDCTREGPYAYARADDFDTTPVSWQAQTGTLNPFEKAVGPGFVNSTCQFPAITSQGLDDARTHGSDLYGVYHTLLGFLPDPSDTAAYAFRVTNNVITSQTLSGFVKGLFPQAPAYAAWIQRSAFDSLEPAFSCPLQGTVNGAYEGSNPDWTAHLTASAALRARFNAVSGIAADDSAGWQSSWDHPYDNLSAKQCHGKPLPCSLNNTALCVSQADADSIYRLGNYEYAYRWRGAANSTLYSALKMGAWFNELVGHMDGAISGSNKIKYLHNFAHDGSVSPVLGLLQIAHPVWPGMGSEVVFELWENAKTKAHAVRVLWSGKPLVTSTPLGTLDMVPYDKFVAYLQASIPADLVAACYSS</sequence>
<evidence type="ECO:0000313" key="4">
    <source>
        <dbReference type="Proteomes" id="UP000827549"/>
    </source>
</evidence>
<dbReference type="SUPFAM" id="SSF53254">
    <property type="entry name" value="Phosphoglycerate mutase-like"/>
    <property type="match status" value="1"/>
</dbReference>
<organism evidence="3 4">
    <name type="scientific">Vanrija pseudolonga</name>
    <dbReference type="NCBI Taxonomy" id="143232"/>
    <lineage>
        <taxon>Eukaryota</taxon>
        <taxon>Fungi</taxon>
        <taxon>Dikarya</taxon>
        <taxon>Basidiomycota</taxon>
        <taxon>Agaricomycotina</taxon>
        <taxon>Tremellomycetes</taxon>
        <taxon>Trichosporonales</taxon>
        <taxon>Trichosporonaceae</taxon>
        <taxon>Vanrija</taxon>
    </lineage>
</organism>